<accession>A0ACC0FIS5</accession>
<dbReference type="Proteomes" id="UP001060215">
    <property type="component" value="Chromosome 14"/>
</dbReference>
<gene>
    <name evidence="1" type="ORF">LOK49_LG13G00791</name>
</gene>
<dbReference type="EMBL" id="CM045771">
    <property type="protein sequence ID" value="KAI7988473.1"/>
    <property type="molecule type" value="Genomic_DNA"/>
</dbReference>
<comment type="caution">
    <text evidence="1">The sequence shown here is derived from an EMBL/GenBank/DDBJ whole genome shotgun (WGS) entry which is preliminary data.</text>
</comment>
<sequence>MGIHTVHGHYTNIPAVMKYCEEHAKLQSKMKKGSGSSSVPSNTNTPAAGACNTGGGKDGASKSSVAEAATSTTVASAAVPKNESSQNTASASLPESESAQNVASALLEGKTTHDPVINPTGENHAIFSATPNLLRCNKNVEERSNLDVHDGADPGKG</sequence>
<proteinExistence type="predicted"/>
<protein>
    <submittedName>
        <fullName evidence="1">Uncharacterized protein</fullName>
    </submittedName>
</protein>
<name>A0ACC0FIS5_9ERIC</name>
<evidence type="ECO:0000313" key="2">
    <source>
        <dbReference type="Proteomes" id="UP001060215"/>
    </source>
</evidence>
<reference evidence="1 2" key="1">
    <citation type="journal article" date="2022" name="Plant J.">
        <title>Chromosome-level genome of Camellia lanceoleosa provides a valuable resource for understanding genome evolution and self-incompatibility.</title>
        <authorList>
            <person name="Gong W."/>
            <person name="Xiao S."/>
            <person name="Wang L."/>
            <person name="Liao Z."/>
            <person name="Chang Y."/>
            <person name="Mo W."/>
            <person name="Hu G."/>
            <person name="Li W."/>
            <person name="Zhao G."/>
            <person name="Zhu H."/>
            <person name="Hu X."/>
            <person name="Ji K."/>
            <person name="Xiang X."/>
            <person name="Song Q."/>
            <person name="Yuan D."/>
            <person name="Jin S."/>
            <person name="Zhang L."/>
        </authorList>
    </citation>
    <scope>NUCLEOTIDE SEQUENCE [LARGE SCALE GENOMIC DNA]</scope>
    <source>
        <strain evidence="1">SQ_2022a</strain>
    </source>
</reference>
<keyword evidence="2" id="KW-1185">Reference proteome</keyword>
<organism evidence="1 2">
    <name type="scientific">Camellia lanceoleosa</name>
    <dbReference type="NCBI Taxonomy" id="1840588"/>
    <lineage>
        <taxon>Eukaryota</taxon>
        <taxon>Viridiplantae</taxon>
        <taxon>Streptophyta</taxon>
        <taxon>Embryophyta</taxon>
        <taxon>Tracheophyta</taxon>
        <taxon>Spermatophyta</taxon>
        <taxon>Magnoliopsida</taxon>
        <taxon>eudicotyledons</taxon>
        <taxon>Gunneridae</taxon>
        <taxon>Pentapetalae</taxon>
        <taxon>asterids</taxon>
        <taxon>Ericales</taxon>
        <taxon>Theaceae</taxon>
        <taxon>Camellia</taxon>
    </lineage>
</organism>
<evidence type="ECO:0000313" key="1">
    <source>
        <dbReference type="EMBL" id="KAI7988473.1"/>
    </source>
</evidence>